<evidence type="ECO:0000313" key="4">
    <source>
        <dbReference type="Proteomes" id="UP001604277"/>
    </source>
</evidence>
<accession>A0ABD1X9C8</accession>
<organism evidence="3 4">
    <name type="scientific">Forsythia ovata</name>
    <dbReference type="NCBI Taxonomy" id="205694"/>
    <lineage>
        <taxon>Eukaryota</taxon>
        <taxon>Viridiplantae</taxon>
        <taxon>Streptophyta</taxon>
        <taxon>Embryophyta</taxon>
        <taxon>Tracheophyta</taxon>
        <taxon>Spermatophyta</taxon>
        <taxon>Magnoliopsida</taxon>
        <taxon>eudicotyledons</taxon>
        <taxon>Gunneridae</taxon>
        <taxon>Pentapetalae</taxon>
        <taxon>asterids</taxon>
        <taxon>lamiids</taxon>
        <taxon>Lamiales</taxon>
        <taxon>Oleaceae</taxon>
        <taxon>Forsythieae</taxon>
        <taxon>Forsythia</taxon>
    </lineage>
</organism>
<feature type="compositionally biased region" description="Low complexity" evidence="1">
    <location>
        <begin position="49"/>
        <end position="58"/>
    </location>
</feature>
<protein>
    <submittedName>
        <fullName evidence="3">Uncharacterized protein</fullName>
    </submittedName>
</protein>
<keyword evidence="2" id="KW-0472">Membrane</keyword>
<feature type="region of interest" description="Disordered" evidence="1">
    <location>
        <begin position="38"/>
        <end position="61"/>
    </location>
</feature>
<reference evidence="4" key="1">
    <citation type="submission" date="2024-07" db="EMBL/GenBank/DDBJ databases">
        <title>Two chromosome-level genome assemblies of Korean endemic species Abeliophyllum distichum and Forsythia ovata (Oleaceae).</title>
        <authorList>
            <person name="Jang H."/>
        </authorList>
    </citation>
    <scope>NUCLEOTIDE SEQUENCE [LARGE SCALE GENOMIC DNA]</scope>
</reference>
<keyword evidence="2" id="KW-0812">Transmembrane</keyword>
<evidence type="ECO:0000256" key="1">
    <source>
        <dbReference type="SAM" id="MobiDB-lite"/>
    </source>
</evidence>
<keyword evidence="4" id="KW-1185">Reference proteome</keyword>
<proteinExistence type="predicted"/>
<gene>
    <name evidence="3" type="ORF">Fot_03310</name>
</gene>
<feature type="transmembrane region" description="Helical" evidence="2">
    <location>
        <begin position="243"/>
        <end position="264"/>
    </location>
</feature>
<comment type="caution">
    <text evidence="3">The sequence shown here is derived from an EMBL/GenBank/DDBJ whole genome shotgun (WGS) entry which is preliminary data.</text>
</comment>
<evidence type="ECO:0000256" key="2">
    <source>
        <dbReference type="SAM" id="Phobius"/>
    </source>
</evidence>
<keyword evidence="2" id="KW-1133">Transmembrane helix</keyword>
<sequence>MSGTIQQSNKQRQFETLDEGKPPFILVDKSKKHLAKQKGKVQEKLLRQSSGNSEASSSVGIDRAAATKDRLKDILAKYIVGSITIATHKLKLHEKLGKSLAASQLFERVHKRKKGEENFVDNKSKIVCFKVSSQPDFDIYAWCEASQGLGKGGRMYGLGICRPVLDKVGTSSGSPFVPLDGNVALITLQEEFCGACEKIDDLTRENSELIRKMEDGRREEKKKSIEFKQTILRMLGQRTVRKGFMRMGGLICGASGLVIAAFAIRFDGSFSTKDTEALTIQHGLRVIANVSIQIQHVALSRA</sequence>
<dbReference type="EMBL" id="JBFOLJ010000001">
    <property type="protein sequence ID" value="KAL2558571.1"/>
    <property type="molecule type" value="Genomic_DNA"/>
</dbReference>
<name>A0ABD1X9C8_9LAMI</name>
<dbReference type="Proteomes" id="UP001604277">
    <property type="component" value="Unassembled WGS sequence"/>
</dbReference>
<evidence type="ECO:0000313" key="3">
    <source>
        <dbReference type="EMBL" id="KAL2558571.1"/>
    </source>
</evidence>
<dbReference type="AlphaFoldDB" id="A0ABD1X9C8"/>